<dbReference type="CDD" id="cd04050">
    <property type="entry name" value="C2B_Synaptotagmin-like"/>
    <property type="match status" value="2"/>
</dbReference>
<keyword evidence="6" id="KW-0597">Phosphoprotein</keyword>
<dbReference type="InterPro" id="IPR035892">
    <property type="entry name" value="C2_domain_sf"/>
</dbReference>
<evidence type="ECO:0000256" key="10">
    <source>
        <dbReference type="ARBA" id="ARBA00022824"/>
    </source>
</evidence>
<keyword evidence="4" id="KW-0813">Transport</keyword>
<dbReference type="GO" id="GO:0031210">
    <property type="term" value="F:phosphatidylcholine binding"/>
    <property type="evidence" value="ECO:0007669"/>
    <property type="project" value="TreeGrafter"/>
</dbReference>
<dbReference type="Proteomes" id="UP000694385">
    <property type="component" value="Unassembled WGS sequence"/>
</dbReference>
<dbReference type="GO" id="GO:0005544">
    <property type="term" value="F:calcium-dependent phospholipid binding"/>
    <property type="evidence" value="ECO:0007669"/>
    <property type="project" value="TreeGrafter"/>
</dbReference>
<keyword evidence="14" id="KW-0445">Lipid transport</keyword>
<dbReference type="Gene3D" id="2.60.40.150">
    <property type="entry name" value="C2 domain"/>
    <property type="match status" value="5"/>
</dbReference>
<dbReference type="CDD" id="cd04030">
    <property type="entry name" value="C2C_KIAA1228"/>
    <property type="match status" value="1"/>
</dbReference>
<dbReference type="GO" id="GO:0061817">
    <property type="term" value="P:endoplasmic reticulum-plasma membrane tethering"/>
    <property type="evidence" value="ECO:0007669"/>
    <property type="project" value="InterPro"/>
</dbReference>
<keyword evidence="7 22" id="KW-0812">Transmembrane</keyword>
<dbReference type="Pfam" id="PF17047">
    <property type="entry name" value="SMP_LBD"/>
    <property type="match status" value="1"/>
</dbReference>
<evidence type="ECO:0000256" key="20">
    <source>
        <dbReference type="ARBA" id="ARBA00093580"/>
    </source>
</evidence>
<dbReference type="InterPro" id="IPR037733">
    <property type="entry name" value="Ext_Synaptotagmin_C2A"/>
</dbReference>
<gene>
    <name evidence="25" type="primary">Esyt1</name>
</gene>
<keyword evidence="15" id="KW-0446">Lipid-binding</keyword>
<keyword evidence="13" id="KW-0007">Acetylation</keyword>
<dbReference type="Ensembl" id="ENSJJAT00000031087.1">
    <property type="protein sequence ID" value="ENSJJAP00000024505.1"/>
    <property type="gene ID" value="ENSJJAG00000023925.1"/>
</dbReference>
<comment type="subunit">
    <text evidence="20">Interacts with ESYT2 and ESYT3. Interacts with ADGRD1; inhibiting the G-protein-coupled receptor activity of ADGRD1. Interaction with ADGRD1 is abolished when cytosolic calcium increases, relieving ADGRD1 G-protein-coupled receptor activity. Interacts (phosphorylated form) with SLC2A4.</text>
</comment>
<evidence type="ECO:0000256" key="14">
    <source>
        <dbReference type="ARBA" id="ARBA00023055"/>
    </source>
</evidence>
<dbReference type="FunFam" id="2.60.40.150:FF:000106">
    <property type="entry name" value="extended synaptotagmin-1 isoform X1"/>
    <property type="match status" value="1"/>
</dbReference>
<keyword evidence="16 22" id="KW-0472">Membrane</keyword>
<evidence type="ECO:0000256" key="5">
    <source>
        <dbReference type="ARBA" id="ARBA00022475"/>
    </source>
</evidence>
<dbReference type="SMART" id="SM00239">
    <property type="entry name" value="C2"/>
    <property type="match status" value="5"/>
</dbReference>
<evidence type="ECO:0000256" key="9">
    <source>
        <dbReference type="ARBA" id="ARBA00022737"/>
    </source>
</evidence>
<dbReference type="OMA" id="KVHPGQS"/>
<feature type="domain" description="C2" evidence="23">
    <location>
        <begin position="592"/>
        <end position="715"/>
    </location>
</feature>
<feature type="domain" description="C2" evidence="23">
    <location>
        <begin position="417"/>
        <end position="547"/>
    </location>
</feature>
<feature type="region of interest" description="Disordered" evidence="21">
    <location>
        <begin position="1"/>
        <end position="25"/>
    </location>
</feature>
<evidence type="ECO:0000256" key="21">
    <source>
        <dbReference type="SAM" id="MobiDB-lite"/>
    </source>
</evidence>
<dbReference type="SUPFAM" id="SSF49562">
    <property type="entry name" value="C2 domain (Calcium/lipid-binding domain, CaLB)"/>
    <property type="match status" value="5"/>
</dbReference>
<proteinExistence type="inferred from homology"/>
<dbReference type="FunFam" id="2.60.40.150:FF:000139">
    <property type="entry name" value="extended synaptotagmin-1 isoform X1"/>
    <property type="match status" value="1"/>
</dbReference>
<feature type="domain" description="C2" evidence="23">
    <location>
        <begin position="746"/>
        <end position="863"/>
    </location>
</feature>
<dbReference type="PROSITE" id="PS50004">
    <property type="entry name" value="C2"/>
    <property type="match status" value="5"/>
</dbReference>
<accession>A0A8C5LFM9</accession>
<evidence type="ECO:0000256" key="2">
    <source>
        <dbReference type="ARBA" id="ARBA00004477"/>
    </source>
</evidence>
<evidence type="ECO:0000256" key="18">
    <source>
        <dbReference type="ARBA" id="ARBA00077961"/>
    </source>
</evidence>
<feature type="domain" description="SMP-LTD" evidence="24">
    <location>
        <begin position="114"/>
        <end position="292"/>
    </location>
</feature>
<evidence type="ECO:0000256" key="6">
    <source>
        <dbReference type="ARBA" id="ARBA00022553"/>
    </source>
</evidence>
<dbReference type="CDD" id="cd08391">
    <property type="entry name" value="C2A_C2C_Synaptotagmin_like"/>
    <property type="match status" value="2"/>
</dbReference>
<comment type="subcellular location">
    <subcellularLocation>
        <location evidence="1">Cell membrane</location>
        <topology evidence="1">Peripheral membrane protein</topology>
    </subcellularLocation>
    <subcellularLocation>
        <location evidence="2">Endoplasmic reticulum membrane</location>
        <topology evidence="2">Multi-pass membrane protein</topology>
    </subcellularLocation>
</comment>
<evidence type="ECO:0000256" key="19">
    <source>
        <dbReference type="ARBA" id="ARBA00093357"/>
    </source>
</evidence>
<keyword evidence="26" id="KW-1185">Reference proteome</keyword>
<dbReference type="AlphaFoldDB" id="A0A8C5LFM9"/>
<feature type="transmembrane region" description="Helical" evidence="22">
    <location>
        <begin position="224"/>
        <end position="244"/>
    </location>
</feature>
<dbReference type="InterPro" id="IPR037749">
    <property type="entry name" value="Ext_Synaptotagmin_C2B"/>
</dbReference>
<reference evidence="25" key="2">
    <citation type="submission" date="2025-09" db="UniProtKB">
        <authorList>
            <consortium name="Ensembl"/>
        </authorList>
    </citation>
    <scope>IDENTIFICATION</scope>
</reference>
<dbReference type="InterPro" id="IPR039010">
    <property type="entry name" value="Synaptotagmin_SMP"/>
</dbReference>
<evidence type="ECO:0000256" key="7">
    <source>
        <dbReference type="ARBA" id="ARBA00022692"/>
    </source>
</evidence>
<evidence type="ECO:0000313" key="25">
    <source>
        <dbReference type="Ensembl" id="ENSJJAP00000024505.1"/>
    </source>
</evidence>
<feature type="transmembrane region" description="Helical" evidence="22">
    <location>
        <begin position="47"/>
        <end position="70"/>
    </location>
</feature>
<protein>
    <recommendedName>
        <fullName evidence="17">Extended synaptotagmin-1</fullName>
    </recommendedName>
    <alternativeName>
        <fullName evidence="18">Membrane-bound C2 domain-containing protein</fullName>
    </alternativeName>
</protein>
<dbReference type="InterPro" id="IPR051634">
    <property type="entry name" value="Extended_Synaptotagmin"/>
</dbReference>
<reference evidence="25" key="1">
    <citation type="submission" date="2025-08" db="UniProtKB">
        <authorList>
            <consortium name="Ensembl"/>
        </authorList>
    </citation>
    <scope>IDENTIFICATION</scope>
</reference>
<dbReference type="InterPro" id="IPR031468">
    <property type="entry name" value="SMP_LBD"/>
</dbReference>
<organism evidence="25 26">
    <name type="scientific">Jaculus jaculus</name>
    <name type="common">Lesser Egyptian jerboa</name>
    <dbReference type="NCBI Taxonomy" id="51337"/>
    <lineage>
        <taxon>Eukaryota</taxon>
        <taxon>Metazoa</taxon>
        <taxon>Chordata</taxon>
        <taxon>Craniata</taxon>
        <taxon>Vertebrata</taxon>
        <taxon>Euteleostomi</taxon>
        <taxon>Mammalia</taxon>
        <taxon>Eutheria</taxon>
        <taxon>Euarchontoglires</taxon>
        <taxon>Glires</taxon>
        <taxon>Rodentia</taxon>
        <taxon>Myomorpha</taxon>
        <taxon>Dipodoidea</taxon>
        <taxon>Dipodidae</taxon>
        <taxon>Dipodinae</taxon>
        <taxon>Jaculus</taxon>
    </lineage>
</organism>
<dbReference type="GO" id="GO:0008429">
    <property type="term" value="F:phosphatidylethanolamine binding"/>
    <property type="evidence" value="ECO:0007669"/>
    <property type="project" value="TreeGrafter"/>
</dbReference>
<dbReference type="Pfam" id="PF00168">
    <property type="entry name" value="C2"/>
    <property type="match status" value="5"/>
</dbReference>
<dbReference type="GO" id="GO:0035091">
    <property type="term" value="F:phosphatidylinositol binding"/>
    <property type="evidence" value="ECO:0007669"/>
    <property type="project" value="TreeGrafter"/>
</dbReference>
<dbReference type="GO" id="GO:0120014">
    <property type="term" value="F:phospholipid transfer activity"/>
    <property type="evidence" value="ECO:0007669"/>
    <property type="project" value="Ensembl"/>
</dbReference>
<dbReference type="CDD" id="cd21679">
    <property type="entry name" value="SMP_ESyt1"/>
    <property type="match status" value="1"/>
</dbReference>
<evidence type="ECO:0000256" key="1">
    <source>
        <dbReference type="ARBA" id="ARBA00004202"/>
    </source>
</evidence>
<evidence type="ECO:0000256" key="17">
    <source>
        <dbReference type="ARBA" id="ARBA00069842"/>
    </source>
</evidence>
<evidence type="ECO:0000256" key="22">
    <source>
        <dbReference type="SAM" id="Phobius"/>
    </source>
</evidence>
<comment type="function">
    <text evidence="19">Binds calcium (via the C2 domains) and translocates to sites of contact between the endoplasmic reticulum and the cell membrane in response to increased cytosolic calcium levels. Helps tether the endoplasmic reticulum to the cell membrane and promotes the formation of appositions between the endoplasmic reticulum and the cell membrane. Acts as an inhibitor of ADGRD1 G-protein-coupled receptor activity in absence of cytosolic calcium. Binds glycerophospholipids in a barrel-like domain and may play a role in cellular lipid transport.</text>
</comment>
<keyword evidence="8" id="KW-0479">Metal-binding</keyword>
<evidence type="ECO:0000256" key="15">
    <source>
        <dbReference type="ARBA" id="ARBA00023121"/>
    </source>
</evidence>
<dbReference type="GO" id="GO:0042802">
    <property type="term" value="F:identical protein binding"/>
    <property type="evidence" value="ECO:0007669"/>
    <property type="project" value="Ensembl"/>
</dbReference>
<evidence type="ECO:0000256" key="8">
    <source>
        <dbReference type="ARBA" id="ARBA00022723"/>
    </source>
</evidence>
<dbReference type="GO" id="GO:0005509">
    <property type="term" value="F:calcium ion binding"/>
    <property type="evidence" value="ECO:0007669"/>
    <property type="project" value="TreeGrafter"/>
</dbReference>
<keyword evidence="5" id="KW-1003">Cell membrane</keyword>
<dbReference type="GO" id="GO:0005789">
    <property type="term" value="C:endoplasmic reticulum membrane"/>
    <property type="evidence" value="ECO:0007669"/>
    <property type="project" value="UniProtKB-SubCell"/>
</dbReference>
<evidence type="ECO:0000256" key="16">
    <source>
        <dbReference type="ARBA" id="ARBA00023136"/>
    </source>
</evidence>
<name>A0A8C5LFM9_JACJA</name>
<evidence type="ECO:0000259" key="23">
    <source>
        <dbReference type="PROSITE" id="PS50004"/>
    </source>
</evidence>
<keyword evidence="10" id="KW-0256">Endoplasmic reticulum</keyword>
<keyword evidence="11" id="KW-0106">Calcium</keyword>
<evidence type="ECO:0000256" key="12">
    <source>
        <dbReference type="ARBA" id="ARBA00022989"/>
    </source>
</evidence>
<dbReference type="PROSITE" id="PS51847">
    <property type="entry name" value="SMP"/>
    <property type="match status" value="1"/>
</dbReference>
<dbReference type="FunFam" id="2.60.40.150:FF:000120">
    <property type="entry name" value="extended synaptotagmin-1 isoform X1"/>
    <property type="match status" value="1"/>
</dbReference>
<evidence type="ECO:0000256" key="3">
    <source>
        <dbReference type="ARBA" id="ARBA00005867"/>
    </source>
</evidence>
<dbReference type="PRINTS" id="PR00360">
    <property type="entry name" value="C2DOMAIN"/>
</dbReference>
<evidence type="ECO:0000256" key="4">
    <source>
        <dbReference type="ARBA" id="ARBA00022448"/>
    </source>
</evidence>
<dbReference type="InterPro" id="IPR000008">
    <property type="entry name" value="C2_dom"/>
</dbReference>
<sequence>MEHPPEEGSGSGPDPGSGVPPGGPGAASEALAVLTSFGRRLLVLVPVYLAGAAGLSVGFVLFGLALYVGWRRVRDEKQRSLRAARQLLDDEERITAKTLYMSHRELPAWVSFPDVEKAEWLNKIMAQVWPFLGQYMEKLLAETVAPAVRGSNPHLQTFTFTRVELGEKPLRIIGVKVHPSQRKDQILLDLNISYVGDLQIDVEIKKYFCKAGVKGMQLHGILRVILEPLTGDLPIVGAVSMFFIKRPTLDINWTGMTNLLDIPGLSSLSDTMIMDSIAAFLVLPNRLLVPLMPDLQDVAQLRSPLPRGIIRIHLLAARGLSSKDKYVKGLIEGKSDPYALVRVGTQTFCSRVINEDLNPQWGETYEVMVHEVPGQEIEVEVFDKDPDKDDFLGRMKLDVGKVLQAGVLDDWYPLQGGQGQVHLRLEWLSLLPDAEKLEQVLQWNRGISSRPEPPSAAILVVYLDRAQDLPVSLASRVTTEQGAIYNTNCPVWEAAFRFFLQDPRSQELDVQVKDDSRALTLGALTLPLARLLTAPELTMDQWFQLSGSGPNSRLYMKLILRILYLDSSHISFSTMPSAWDADGESPQRGSSVDAPPRPSHTTPDSHFGTENVLRIHVLEAQDLIAKDRFLGGLVKGKSDPYVKLKVAGRSFRSHVVREDLNPRWNEAFEVIVTSVPGQELDVEVFDKDLDKDDFLGRCKVSLTTVLNSGFLDEWLTLEDVPSGRLHLRLERLTPRPTAAELEEVLQVNSLLQTQKSSELAAAVLSVYLERAEGLPLRKGTKPPNPYATLTVGETSHKTKTASQTSAPIWDESASFLIRKPHTESLELQVRGEGSGNLGSLSLPLSEILQADRLCVDHWFALSNGQGQVLLRAQLGILVSQHSGVEAHSHSYSPSSSSLSEEPELLGGLSHATSSVPELRHRLTHGDSPSEAAIGPLGQVKLTVWYYSEEQKLVSIVHSCRALRQSGRDLPDPYVSLLLLPDKSRGTKRKTSQKKRTLNPEFSERFEWELPLDGTLKRKLEVSVKSNSSFMSRERELLGKVQLDLSEMDLSQGAAQWVEGKTARGGAYL</sequence>
<feature type="domain" description="C2" evidence="23">
    <location>
        <begin position="935"/>
        <end position="1057"/>
    </location>
</feature>
<evidence type="ECO:0000256" key="13">
    <source>
        <dbReference type="ARBA" id="ARBA00022990"/>
    </source>
</evidence>
<dbReference type="GeneTree" id="ENSGT00940000156561"/>
<dbReference type="PANTHER" id="PTHR45761">
    <property type="entry name" value="EXTENDED SYNAPTOTAGMIN-LIKE PROTEIN 2, ISOFORM C"/>
    <property type="match status" value="1"/>
</dbReference>
<keyword evidence="12 22" id="KW-1133">Transmembrane helix</keyword>
<evidence type="ECO:0000313" key="26">
    <source>
        <dbReference type="Proteomes" id="UP000694385"/>
    </source>
</evidence>
<evidence type="ECO:0000259" key="24">
    <source>
        <dbReference type="PROSITE" id="PS51847"/>
    </source>
</evidence>
<keyword evidence="9" id="KW-0677">Repeat</keyword>
<dbReference type="PANTHER" id="PTHR45761:SF3">
    <property type="entry name" value="EXTENDED SYNAPTOTAGMIN-1"/>
    <property type="match status" value="1"/>
</dbReference>
<feature type="domain" description="C2" evidence="23">
    <location>
        <begin position="291"/>
        <end position="412"/>
    </location>
</feature>
<comment type="similarity">
    <text evidence="3">Belongs to the extended synaptotagmin family.</text>
</comment>
<dbReference type="GO" id="GO:0005886">
    <property type="term" value="C:plasma membrane"/>
    <property type="evidence" value="ECO:0007669"/>
    <property type="project" value="UniProtKB-SubCell"/>
</dbReference>
<dbReference type="FunFam" id="2.60.40.150:FF:000124">
    <property type="entry name" value="extended synaptotagmin-1 isoform X1"/>
    <property type="match status" value="1"/>
</dbReference>
<dbReference type="FunFam" id="2.60.40.150:FF:000025">
    <property type="entry name" value="Extended synaptotagmin 2"/>
    <property type="match status" value="1"/>
</dbReference>
<evidence type="ECO:0000256" key="11">
    <source>
        <dbReference type="ARBA" id="ARBA00022837"/>
    </source>
</evidence>
<feature type="region of interest" description="Disordered" evidence="21">
    <location>
        <begin position="579"/>
        <end position="607"/>
    </location>
</feature>
<dbReference type="InterPro" id="IPR037752">
    <property type="entry name" value="C2C_KIAA1228"/>
</dbReference>